<dbReference type="InterPro" id="IPR003115">
    <property type="entry name" value="ParB_N"/>
</dbReference>
<evidence type="ECO:0000256" key="1">
    <source>
        <dbReference type="ARBA" id="ARBA00006594"/>
    </source>
</evidence>
<dbReference type="OrthoDB" id="9816288at2"/>
<dbReference type="Pfam" id="PF01555">
    <property type="entry name" value="N6_N4_Mtase"/>
    <property type="match status" value="1"/>
</dbReference>
<feature type="domain" description="ParB-like N-terminal" evidence="5">
    <location>
        <begin position="4"/>
        <end position="90"/>
    </location>
</feature>
<evidence type="ECO:0000313" key="7">
    <source>
        <dbReference type="Proteomes" id="UP000001029"/>
    </source>
</evidence>
<dbReference type="Proteomes" id="UP000001029">
    <property type="component" value="Chromosome"/>
</dbReference>
<evidence type="ECO:0000259" key="5">
    <source>
        <dbReference type="SMART" id="SM00470"/>
    </source>
</evidence>
<dbReference type="KEGG" id="emi:Emin_0959"/>
<dbReference type="EMBL" id="CP001055">
    <property type="protein sequence ID" value="ACC98512.1"/>
    <property type="molecule type" value="Genomic_DNA"/>
</dbReference>
<organism evidence="6 7">
    <name type="scientific">Elusimicrobium minutum (strain Pei191)</name>
    <dbReference type="NCBI Taxonomy" id="445932"/>
    <lineage>
        <taxon>Bacteria</taxon>
        <taxon>Pseudomonadati</taxon>
        <taxon>Elusimicrobiota</taxon>
        <taxon>Elusimicrobia</taxon>
        <taxon>Elusimicrobiales</taxon>
        <taxon>Elusimicrobiaceae</taxon>
        <taxon>Elusimicrobium</taxon>
    </lineage>
</organism>
<name>B2KDB6_ELUMP</name>
<accession>B2KDB6</accession>
<dbReference type="GO" id="GO:0003677">
    <property type="term" value="F:DNA binding"/>
    <property type="evidence" value="ECO:0007669"/>
    <property type="project" value="InterPro"/>
</dbReference>
<dbReference type="InterPro" id="IPR001091">
    <property type="entry name" value="RM_Methyltransferase"/>
</dbReference>
<dbReference type="Gene3D" id="3.40.50.150">
    <property type="entry name" value="Vaccinia Virus protein VP39"/>
    <property type="match status" value="1"/>
</dbReference>
<dbReference type="PIRSF" id="PIRSF036758">
    <property type="entry name" value="Aden_M_ParB"/>
    <property type="match status" value="1"/>
</dbReference>
<keyword evidence="7" id="KW-1185">Reference proteome</keyword>
<proteinExistence type="inferred from homology"/>
<dbReference type="CDD" id="cd16403">
    <property type="entry name" value="ParB_N_like_MT"/>
    <property type="match status" value="1"/>
</dbReference>
<dbReference type="Pfam" id="PF02195">
    <property type="entry name" value="ParB_N"/>
    <property type="match status" value="1"/>
</dbReference>
<dbReference type="SUPFAM" id="SSF53335">
    <property type="entry name" value="S-adenosyl-L-methionine-dependent methyltransferases"/>
    <property type="match status" value="1"/>
</dbReference>
<evidence type="ECO:0000256" key="3">
    <source>
        <dbReference type="ARBA" id="ARBA00022679"/>
    </source>
</evidence>
<evidence type="ECO:0000256" key="2">
    <source>
        <dbReference type="ARBA" id="ARBA00022603"/>
    </source>
</evidence>
<dbReference type="InterPro" id="IPR015840">
    <property type="entry name" value="DNA_MeTrfase_ParB"/>
</dbReference>
<gene>
    <name evidence="6" type="ordered locus">Emin_0959</name>
</gene>
<dbReference type="InterPro" id="IPR002052">
    <property type="entry name" value="DNA_methylase_N6_adenine_CS"/>
</dbReference>
<dbReference type="GO" id="GO:0032259">
    <property type="term" value="P:methylation"/>
    <property type="evidence" value="ECO:0007669"/>
    <property type="project" value="UniProtKB-KW"/>
</dbReference>
<dbReference type="InterPro" id="IPR002941">
    <property type="entry name" value="DNA_methylase_N4/N6"/>
</dbReference>
<sequence length="396" mass="44616">MQILKISLNKITPYINNAKEHPQSQIDQIKASILEFGFNDPIAIDENFVIIEGHGRYEALKQLGHKEVEVIQLSHLSKVQKKQYILAHNKIALNTGFDIEKLKLETAAIIELGGKLDILGFTDIDEVQMPETIVLEENIDDLPSIDNAPAVTKTGNVWLLGKHRLLCGDSTKKESFDAISAKEADFIFTDPPYGIDIAKSGAIGSSGKKYKPIIGDNDTATARAFYELAKELNLKDMLIWGANYFADFLPVSRRWLVWNKRGEMDSNNFADGEIAWVRSDGNLRIFSHVWSGYTREGSHKEELKTRIHPTQKPVGVCIDIFKELEPFEVVFDAFMGSGSTLIACEKMKKVCLGIEIDPKYCDLIIERWQNYTGEKAVLKNTGKTYEEEKKDSKKGN</sequence>
<reference evidence="6 7" key="1">
    <citation type="journal article" date="2009" name="Appl. Environ. Microbiol.">
        <title>Genomic analysis of 'Elusimicrobium minutum,' the first cultivated representative of the phylum 'Elusimicrobia' (formerly termite group 1).</title>
        <authorList>
            <person name="Herlemann D.P.R."/>
            <person name="Geissinger O."/>
            <person name="Ikeda-Ohtsubo W."/>
            <person name="Kunin V."/>
            <person name="Sun H."/>
            <person name="Lapidus A."/>
            <person name="Hugenholtz P."/>
            <person name="Brune A."/>
        </authorList>
    </citation>
    <scope>NUCLEOTIDE SEQUENCE [LARGE SCALE GENOMIC DNA]</scope>
    <source>
        <strain evidence="6 7">Pei191</strain>
    </source>
</reference>
<dbReference type="Gene3D" id="3.90.1530.10">
    <property type="entry name" value="Conserved hypothetical protein from pyrococcus furiosus pfu- 392566-001, ParB domain"/>
    <property type="match status" value="1"/>
</dbReference>
<dbReference type="GO" id="GO:0008170">
    <property type="term" value="F:N-methyltransferase activity"/>
    <property type="evidence" value="ECO:0007669"/>
    <property type="project" value="InterPro"/>
</dbReference>
<dbReference type="SMART" id="SM00470">
    <property type="entry name" value="ParB"/>
    <property type="match status" value="1"/>
</dbReference>
<dbReference type="AlphaFoldDB" id="B2KDB6"/>
<keyword evidence="2 6" id="KW-0489">Methyltransferase</keyword>
<dbReference type="HOGENOM" id="CLU_024927_0_0_0"/>
<dbReference type="InterPro" id="IPR029063">
    <property type="entry name" value="SAM-dependent_MTases_sf"/>
</dbReference>
<comment type="similarity">
    <text evidence="1 4">Belongs to the N(4)/N(6)-methyltransferase family.</text>
</comment>
<dbReference type="STRING" id="445932.Emin_0959"/>
<dbReference type="EC" id="2.1.1.-" evidence="4"/>
<evidence type="ECO:0000256" key="4">
    <source>
        <dbReference type="RuleBase" id="RU362026"/>
    </source>
</evidence>
<dbReference type="InterPro" id="IPR036086">
    <property type="entry name" value="ParB/Sulfiredoxin_sf"/>
</dbReference>
<dbReference type="RefSeq" id="WP_012415127.1">
    <property type="nucleotide sequence ID" value="NC_010644.1"/>
</dbReference>
<dbReference type="PRINTS" id="PR00508">
    <property type="entry name" value="S21N4MTFRASE"/>
</dbReference>
<keyword evidence="3" id="KW-0808">Transferase</keyword>
<dbReference type="SUPFAM" id="SSF110849">
    <property type="entry name" value="ParB/Sulfiredoxin"/>
    <property type="match status" value="1"/>
</dbReference>
<dbReference type="PROSITE" id="PS00092">
    <property type="entry name" value="N6_MTASE"/>
    <property type="match status" value="1"/>
</dbReference>
<protein>
    <recommendedName>
        <fullName evidence="4">Methyltransferase</fullName>
        <ecNumber evidence="4">2.1.1.-</ecNumber>
    </recommendedName>
</protein>
<evidence type="ECO:0000313" key="6">
    <source>
        <dbReference type="EMBL" id="ACC98512.1"/>
    </source>
</evidence>